<dbReference type="InterPro" id="IPR007123">
    <property type="entry name" value="Gelsolin-like_dom"/>
</dbReference>
<keyword evidence="9" id="KW-0488">Methylation</keyword>
<evidence type="ECO:0000256" key="12">
    <source>
        <dbReference type="ARBA" id="ARBA00022737"/>
    </source>
</evidence>
<dbReference type="PANTHER" id="PTHR11977">
    <property type="entry name" value="VILLIN"/>
    <property type="match status" value="1"/>
</dbReference>
<dbReference type="Pfam" id="PF00626">
    <property type="entry name" value="Gelsolin"/>
    <property type="match status" value="1"/>
</dbReference>
<evidence type="ECO:0000256" key="19">
    <source>
        <dbReference type="ARBA" id="ARBA00054035"/>
    </source>
</evidence>
<evidence type="ECO:0000256" key="3">
    <source>
        <dbReference type="ARBA" id="ARBA00004245"/>
    </source>
</evidence>
<evidence type="ECO:0000256" key="20">
    <source>
        <dbReference type="ARBA" id="ARBA00060267"/>
    </source>
</evidence>
<name>A0A7K8KKV4_9AVES</name>
<dbReference type="SUPFAM" id="SSF47050">
    <property type="entry name" value="VHP, Villin headpiece domain"/>
    <property type="match status" value="1"/>
</dbReference>
<dbReference type="GO" id="GO:0051016">
    <property type="term" value="P:barbed-end actin filament capping"/>
    <property type="evidence" value="ECO:0007669"/>
    <property type="project" value="TreeGrafter"/>
</dbReference>
<feature type="region of interest" description="Disordered" evidence="26">
    <location>
        <begin position="1192"/>
        <end position="1213"/>
    </location>
</feature>
<proteinExistence type="inferred from homology"/>
<dbReference type="FunFam" id="3.40.20.10:FF:000017">
    <property type="entry name" value="Supervillin"/>
    <property type="match status" value="1"/>
</dbReference>
<dbReference type="SUPFAM" id="SSF55753">
    <property type="entry name" value="Actin depolymerizing proteins"/>
    <property type="match status" value="5"/>
</dbReference>
<dbReference type="GO" id="GO:0051014">
    <property type="term" value="P:actin filament severing"/>
    <property type="evidence" value="ECO:0007669"/>
    <property type="project" value="TreeGrafter"/>
</dbReference>
<feature type="compositionally biased region" description="Polar residues" evidence="26">
    <location>
        <begin position="466"/>
        <end position="479"/>
    </location>
</feature>
<feature type="region of interest" description="Disordered" evidence="26">
    <location>
        <begin position="405"/>
        <end position="499"/>
    </location>
</feature>
<keyword evidence="15" id="KW-0472">Membrane</keyword>
<evidence type="ECO:0000256" key="13">
    <source>
        <dbReference type="ARBA" id="ARBA00022837"/>
    </source>
</evidence>
<feature type="compositionally biased region" description="Basic and acidic residues" evidence="26">
    <location>
        <begin position="630"/>
        <end position="639"/>
    </location>
</feature>
<evidence type="ECO:0000313" key="28">
    <source>
        <dbReference type="EMBL" id="NXE17490.1"/>
    </source>
</evidence>
<evidence type="ECO:0000256" key="22">
    <source>
        <dbReference type="ARBA" id="ARBA00063352"/>
    </source>
</evidence>
<dbReference type="InterPro" id="IPR036886">
    <property type="entry name" value="Villin_headpiece_dom_sf"/>
</dbReference>
<feature type="region of interest" description="Disordered" evidence="26">
    <location>
        <begin position="596"/>
        <end position="669"/>
    </location>
</feature>
<dbReference type="SMART" id="SM00153">
    <property type="entry name" value="VHP"/>
    <property type="match status" value="1"/>
</dbReference>
<dbReference type="GO" id="GO:0061061">
    <property type="term" value="P:muscle structure development"/>
    <property type="evidence" value="ECO:0007669"/>
    <property type="project" value="UniProtKB-ARBA"/>
</dbReference>
<evidence type="ECO:0000256" key="7">
    <source>
        <dbReference type="ARBA" id="ARBA00008418"/>
    </source>
</evidence>
<dbReference type="InterPro" id="IPR007122">
    <property type="entry name" value="Villin/Gelsolin"/>
</dbReference>
<feature type="domain" description="HP" evidence="27">
    <location>
        <begin position="2116"/>
        <end position="2179"/>
    </location>
</feature>
<evidence type="ECO:0000256" key="9">
    <source>
        <dbReference type="ARBA" id="ARBA00022481"/>
    </source>
</evidence>
<evidence type="ECO:0000256" key="25">
    <source>
        <dbReference type="ARBA" id="ARBA00082677"/>
    </source>
</evidence>
<evidence type="ECO:0000256" key="14">
    <source>
        <dbReference type="ARBA" id="ARBA00022949"/>
    </source>
</evidence>
<feature type="compositionally biased region" description="Polar residues" evidence="26">
    <location>
        <begin position="1193"/>
        <end position="1212"/>
    </location>
</feature>
<evidence type="ECO:0000256" key="23">
    <source>
        <dbReference type="ARBA" id="ARBA00069763"/>
    </source>
</evidence>
<dbReference type="GO" id="GO:0005634">
    <property type="term" value="C:nucleus"/>
    <property type="evidence" value="ECO:0007669"/>
    <property type="project" value="UniProtKB-ARBA"/>
</dbReference>
<dbReference type="FunFam" id="1.10.950.10:FF:000003">
    <property type="entry name" value="supervillin isoform X2"/>
    <property type="match status" value="1"/>
</dbReference>
<dbReference type="FunFam" id="3.40.20.10:FF:000015">
    <property type="entry name" value="supervillin isoform X2"/>
    <property type="match status" value="1"/>
</dbReference>
<feature type="non-terminal residue" evidence="28">
    <location>
        <position position="1"/>
    </location>
</feature>
<feature type="compositionally biased region" description="Polar residues" evidence="26">
    <location>
        <begin position="229"/>
        <end position="251"/>
    </location>
</feature>
<evidence type="ECO:0000256" key="1">
    <source>
        <dbReference type="ARBA" id="ARBA00004188"/>
    </source>
</evidence>
<dbReference type="PANTHER" id="PTHR11977:SF45">
    <property type="entry name" value="SUPERVILLIN"/>
    <property type="match status" value="1"/>
</dbReference>
<comment type="subunit">
    <text evidence="21">Associates with F-actin. Interacts with NEB. Interacts with MYH9. Interacts with MYLK. Interacts with TASOR.</text>
</comment>
<dbReference type="Gene3D" id="1.10.950.10">
    <property type="entry name" value="Villin headpiece domain"/>
    <property type="match status" value="1"/>
</dbReference>
<dbReference type="PROSITE" id="PS51089">
    <property type="entry name" value="HP"/>
    <property type="match status" value="1"/>
</dbReference>
<evidence type="ECO:0000256" key="24">
    <source>
        <dbReference type="ARBA" id="ARBA00078566"/>
    </source>
</evidence>
<evidence type="ECO:0000256" key="26">
    <source>
        <dbReference type="SAM" id="MobiDB-lite"/>
    </source>
</evidence>
<dbReference type="GO" id="GO:0051015">
    <property type="term" value="F:actin filament binding"/>
    <property type="evidence" value="ECO:0007669"/>
    <property type="project" value="InterPro"/>
</dbReference>
<feature type="compositionally biased region" description="Basic and acidic residues" evidence="26">
    <location>
        <begin position="446"/>
        <end position="455"/>
    </location>
</feature>
<comment type="caution">
    <text evidence="28">The sequence shown here is derived from an EMBL/GenBank/DDBJ whole genome shotgun (WGS) entry which is preliminary data.</text>
</comment>
<keyword evidence="17" id="KW-0206">Cytoskeleton</keyword>
<evidence type="ECO:0000256" key="21">
    <source>
        <dbReference type="ARBA" id="ARBA00062243"/>
    </source>
</evidence>
<dbReference type="CDD" id="cd11288">
    <property type="entry name" value="gelsolin_S5_like"/>
    <property type="match status" value="1"/>
</dbReference>
<feature type="region of interest" description="Disordered" evidence="26">
    <location>
        <begin position="132"/>
        <end position="298"/>
    </location>
</feature>
<comment type="function">
    <text evidence="19">Forms a high-affinity link between the actin cytoskeleton and the membrane. Is among the first costameric proteins to assemble during myogenesis and it contributes to myogenic membrane structure and differentiation. Appears to be involved in myosin II assembly. May modulate myosin II regulation through MLCK during cell spreading, an initial step in cell migration. May play a role in invadopodial function.</text>
</comment>
<dbReference type="GO" id="GO:0030496">
    <property type="term" value="C:midbody"/>
    <property type="evidence" value="ECO:0007669"/>
    <property type="project" value="UniProtKB-SubCell"/>
</dbReference>
<dbReference type="GO" id="GO:0032154">
    <property type="term" value="C:cleavage furrow"/>
    <property type="evidence" value="ECO:0007669"/>
    <property type="project" value="UniProtKB-SubCell"/>
</dbReference>
<feature type="compositionally biased region" description="Low complexity" evidence="26">
    <location>
        <begin position="213"/>
        <end position="227"/>
    </location>
</feature>
<evidence type="ECO:0000256" key="18">
    <source>
        <dbReference type="ARBA" id="ARBA00023273"/>
    </source>
</evidence>
<sequence length="2179" mass="244821">FFRKERIARRLEGIENDTQPMLLQNCPGSVTHRLLEEDTPRYMRATDPYSPHLGKSNEEEETSDSSVEKQPRSSRYRAEITGGNTGNMDVQELESKAERIARYKAERRRQLAEKYGLSLDSDLDSDYSSRYTRARKDSVERKAVKSERQDDENKDCGSLYLSRTETKESKSVISESKEYSSHEKDGVSDKEDLSNEKTDRKADDDSAIRKASDPSATLDSSASLLLSGRESSSYNEVPISPKQTPRESLSSPKRAASPIHLQNDQPLHSNIRQSSAGKAKPEWFLQKDSEGDTPSLISWPSRVKVREKLVKEESARGSPELGTDTVSQRKSHPVPAHYMPLQTETSAFDRVINQPISSVRQPIHGYIQPAGVAHTAQLMATEEPTNTSVGSLLLPDSVSLLTKSSAATASESEKKKALGYGAKPDEEDSLEGDQASKGRRPILPSEIRKQGKNHEGLFGGEMDTAVGSSSFASKPTVNSEVEREPECNKRQAPEQHKTSENIERSEAVMYIQSGSVSQPAKAKAPVRKVSTAKHKVLTRSMSDYTVAPKLEAFKSKESMEANAPNGEIGMVDTKVSVAQLRNVFLETANANKKTELESRFEMSTAGSTLSANGDRERGPRKPRRYFSPGENRKTSERFKTQPITSAERKETDRSILSTEIPNAEDEEKLDDRAKLSVAAKRLLFREMEKSFEMKNIPKPPTRSSAVERRLRRLQDRSHTQPITSEEVVIAATESTPASRSVNTHTVVTRVPSPTVVKSTVQPISLQASAHQKILAKEEIRAAKEAMGQDQSDEPDSSTLSLAEKMALFNKLSQPVSRAISTRSRGDIRHRRMNARYQTQPVTLGEVEQVQNESGKITPLSTAVATSVSTMASALSPLYAGDLHTKPASDGSVSAATRADLRFHSSAENLDSSGKRTQKSEQWQPSVEALESKRPSKKHEEERKRLLAHEDNEITKYSSFEEETTHPVPEKTGDYHKETTYSFLRKGSMELFSSQALFQPLEQKEINTGMQGKWEHFSFEWADHAEPTSELTSTSAMRTVSQTTAAASCRLQELSEQLEGKFYKNSCEMFSIGENKAQTTDDVLDNSSKTMSIKERLALLKKSGEEDWKSRLGKKQEYAKVSVTDRSAQMQEVEQLLKKRISDNQESQMTIEERKHLITAREEAWKSKGKGAANDSTQFTVAGRMVKKGLASPSALTPVTSPFSNRQKSTTPVTKPLEEIEARPDMQLESDMKLDKLESFLGRLNNKVAGMQETVLTVTGKSVKEVMKLDDDETFSKFYRHVDFPSSSVPLDLDEDFDAIFDPYAPKLTSSVAEHKRAVRPMRRVQSSRNPLKMLAAREDILHEYTEQRLNVAFMESKRMKVEKMSANSNFSEVALAGLASKENFSNVSLRSVNLTEQNSNNSAVPYKKLMLLQIKGRRHVQTRLVEPRASSLNSGDCFLLLTPHLCFLWVGEFANVIEKAKASELATLIQTKRELGCRASYIQTIEEGINTHTHAAKDFWKLLGGQTNYQSAGSPEEDEMYEAAIIETNCIYRLVEDKLIPEDDYWGKVPKCTLLQPKEVLVFDFGSEVYVWHGKEVTLAQRKVAFQLAKHLWNGTFDYSNCDINPLDPGECNPLIPRKGQGRPDWAVFGRLTEHNETILFKEKFLDWTELKKLNEKNSTESLHQKEESRSDSKPYDVMLMVAVPQTTVGTVLDGMNIGRGYGLVEGEDGRQFEIITASVDVWHILEFDYSRLPKQSIGQFHEGDTYVVKWKYMVSTTVGSRQKGEQQVRAVGKEKCVYFFWQGRHSTVSEKGTSALMTVELDEERGAQVQVLQGKEPPCFLQCFQGGMIVHAGRREEEEENAQSDWRLYCVRGEVPNEGNLLEVACHCSSLRSRTSMIVLNINKALIYLWHGCKAQSHTKEVGRTAANKIKEQCPLEAGLHSSSKVTIHECDEGSEPLGFWDALGRRDRKAYDCMLQDPGKFNFTPRLFSLSSSSGEFSATEYIYPSRDPAVINSMPFLQEDLYTASQPALFLVDNHHEVYLWQGWWPVENKIAGSARIRWATDRKCAMETVLRYCKGKNVKKPPKSYLIHAGLEPLTFTNMFPSWEHREDIAEITEMDADVSNQIILVEDVLAKLCKTVYPLADLLARPLPEGVDPLKLEIYLSDEDFEVALEMTREEYNALPSWKQVNLKKAKGLF</sequence>
<feature type="region of interest" description="Disordered" evidence="26">
    <location>
        <begin position="37"/>
        <end position="93"/>
    </location>
</feature>
<comment type="similarity">
    <text evidence="7">Belongs to the villin/gelsolin family.</text>
</comment>
<feature type="compositionally biased region" description="Basic and acidic residues" evidence="26">
    <location>
        <begin position="480"/>
        <end position="499"/>
    </location>
</feature>
<reference evidence="28 29" key="1">
    <citation type="submission" date="2019-09" db="EMBL/GenBank/DDBJ databases">
        <title>Bird 10,000 Genomes (B10K) Project - Family phase.</title>
        <authorList>
            <person name="Zhang G."/>
        </authorList>
    </citation>
    <scope>NUCLEOTIDE SEQUENCE [LARGE SCALE GENOMIC DNA]</scope>
    <source>
        <strain evidence="28">B10K-CU-031-01</strain>
        <tissue evidence="28">Muscle</tissue>
    </source>
</reference>
<accession>A0A7K8KKV4</accession>
<evidence type="ECO:0000256" key="10">
    <source>
        <dbReference type="ARBA" id="ARBA00022490"/>
    </source>
</evidence>
<dbReference type="FunFam" id="3.40.20.10:FF:000016">
    <property type="entry name" value="supervillin isoform X2"/>
    <property type="match status" value="1"/>
</dbReference>
<keyword evidence="29" id="KW-1185">Reference proteome</keyword>
<feature type="region of interest" description="Disordered" evidence="26">
    <location>
        <begin position="905"/>
        <end position="949"/>
    </location>
</feature>
<comment type="subunit">
    <text evidence="22">Interacts with TRIP6. Interacts with DYNLT1. Interacts with KIF14; at midbody during cytokinesis.</text>
</comment>
<keyword evidence="18" id="KW-0966">Cell projection</keyword>
<dbReference type="Gene3D" id="3.40.20.10">
    <property type="entry name" value="Severin"/>
    <property type="match status" value="5"/>
</dbReference>
<evidence type="ECO:0000256" key="8">
    <source>
        <dbReference type="ARBA" id="ARBA00022475"/>
    </source>
</evidence>
<dbReference type="GO" id="GO:0042995">
    <property type="term" value="C:cell projection"/>
    <property type="evidence" value="ECO:0007669"/>
    <property type="project" value="UniProtKB-SubCell"/>
</dbReference>
<feature type="compositionally biased region" description="Basic and acidic residues" evidence="26">
    <location>
        <begin position="164"/>
        <end position="212"/>
    </location>
</feature>
<comment type="function">
    <text evidence="20">May be involved in modulation of focal adhesions. Supervillin-mediated down-regulation of focal adhesions involves binding to TRIP6. Plays a role in cytokinesis through KIF14 interaction.</text>
</comment>
<dbReference type="Pfam" id="PF02209">
    <property type="entry name" value="VHP"/>
    <property type="match status" value="1"/>
</dbReference>
<keyword evidence="11" id="KW-0597">Phosphoprotein</keyword>
<evidence type="ECO:0000256" key="17">
    <source>
        <dbReference type="ARBA" id="ARBA00023212"/>
    </source>
</evidence>
<dbReference type="GO" id="GO:0008154">
    <property type="term" value="P:actin polymerization or depolymerization"/>
    <property type="evidence" value="ECO:0007669"/>
    <property type="project" value="TreeGrafter"/>
</dbReference>
<keyword evidence="13" id="KW-0106">Calcium</keyword>
<dbReference type="InterPro" id="IPR029006">
    <property type="entry name" value="ADF-H/Gelsolin-like_dom_sf"/>
</dbReference>
<feature type="compositionally biased region" description="Polar residues" evidence="26">
    <location>
        <begin position="260"/>
        <end position="276"/>
    </location>
</feature>
<dbReference type="CDD" id="cd11289">
    <property type="entry name" value="gelsolin_S2_like"/>
    <property type="match status" value="1"/>
</dbReference>
<feature type="compositionally biased region" description="Basic and acidic residues" evidence="26">
    <location>
        <begin position="134"/>
        <end position="148"/>
    </location>
</feature>
<evidence type="ECO:0000259" key="27">
    <source>
        <dbReference type="PROSITE" id="PS51089"/>
    </source>
</evidence>
<dbReference type="CDD" id="cd11293">
    <property type="entry name" value="gelsolin_S4_like"/>
    <property type="match status" value="1"/>
</dbReference>
<feature type="region of interest" description="Disordered" evidence="26">
    <location>
        <begin position="310"/>
        <end position="334"/>
    </location>
</feature>
<dbReference type="GO" id="GO:0002102">
    <property type="term" value="C:podosome"/>
    <property type="evidence" value="ECO:0007669"/>
    <property type="project" value="UniProtKB-SubCell"/>
</dbReference>
<keyword evidence="16" id="KW-0009">Actin-binding</keyword>
<evidence type="ECO:0000313" key="29">
    <source>
        <dbReference type="Proteomes" id="UP000560386"/>
    </source>
</evidence>
<evidence type="ECO:0000256" key="16">
    <source>
        <dbReference type="ARBA" id="ARBA00023203"/>
    </source>
</evidence>
<organism evidence="28 29">
    <name type="scientific">Ardeotis kori</name>
    <dbReference type="NCBI Taxonomy" id="89386"/>
    <lineage>
        <taxon>Eukaryota</taxon>
        <taxon>Metazoa</taxon>
        <taxon>Chordata</taxon>
        <taxon>Craniata</taxon>
        <taxon>Vertebrata</taxon>
        <taxon>Euteleostomi</taxon>
        <taxon>Archelosauria</taxon>
        <taxon>Archosauria</taxon>
        <taxon>Dinosauria</taxon>
        <taxon>Saurischia</taxon>
        <taxon>Theropoda</taxon>
        <taxon>Coelurosauria</taxon>
        <taxon>Aves</taxon>
        <taxon>Neognathae</taxon>
        <taxon>Neoaves</taxon>
        <taxon>Otidimorphae</taxon>
        <taxon>Otidiformes</taxon>
        <taxon>Otididae</taxon>
        <taxon>Ardeotis</taxon>
    </lineage>
</organism>
<keyword evidence="14" id="KW-0965">Cell junction</keyword>
<dbReference type="FunFam" id="3.40.20.10:FF:000013">
    <property type="entry name" value="supervillin isoform X1"/>
    <property type="match status" value="1"/>
</dbReference>
<keyword evidence="12" id="KW-0677">Repeat</keyword>
<keyword evidence="8" id="KW-1003">Cell membrane</keyword>
<evidence type="ECO:0000256" key="6">
    <source>
        <dbReference type="ARBA" id="ARBA00004626"/>
    </source>
</evidence>
<dbReference type="CDD" id="cd11280">
    <property type="entry name" value="gelsolin_like"/>
    <property type="match status" value="1"/>
</dbReference>
<feature type="compositionally biased region" description="Basic and acidic residues" evidence="26">
    <location>
        <begin position="929"/>
        <end position="949"/>
    </location>
</feature>
<evidence type="ECO:0000256" key="4">
    <source>
        <dbReference type="ARBA" id="ARBA00004264"/>
    </source>
</evidence>
<keyword evidence="10" id="KW-0963">Cytoplasm</keyword>
<dbReference type="GO" id="GO:0043034">
    <property type="term" value="C:costamere"/>
    <property type="evidence" value="ECO:0007669"/>
    <property type="project" value="UniProtKB-ARBA"/>
</dbReference>
<dbReference type="Proteomes" id="UP000560386">
    <property type="component" value="Unassembled WGS sequence"/>
</dbReference>
<evidence type="ECO:0000256" key="2">
    <source>
        <dbReference type="ARBA" id="ARBA00004214"/>
    </source>
</evidence>
<evidence type="ECO:0000256" key="15">
    <source>
        <dbReference type="ARBA" id="ARBA00023136"/>
    </source>
</evidence>
<dbReference type="InterPro" id="IPR003128">
    <property type="entry name" value="Villin_headpiece"/>
</dbReference>
<dbReference type="SMART" id="SM00262">
    <property type="entry name" value="GEL"/>
    <property type="match status" value="4"/>
</dbReference>
<protein>
    <recommendedName>
        <fullName evidence="23">Supervillin</fullName>
    </recommendedName>
    <alternativeName>
        <fullName evidence="24">Archvillin</fullName>
    </alternativeName>
    <alternativeName>
        <fullName evidence="25">p205/p250</fullName>
    </alternativeName>
</protein>
<dbReference type="PRINTS" id="PR00597">
    <property type="entry name" value="GELSOLIN"/>
</dbReference>
<comment type="subcellular location">
    <subcellularLocation>
        <location evidence="5">Cell membrane</location>
        <topology evidence="5">Peripheral membrane protein</topology>
        <orientation evidence="5">Cytoplasmic side</orientation>
    </subcellularLocation>
    <subcellularLocation>
        <location evidence="4">Cell projection</location>
        <location evidence="4">Invadopodium</location>
    </subcellularLocation>
    <subcellularLocation>
        <location evidence="1">Cell projection</location>
        <location evidence="1">Podosome</location>
    </subcellularLocation>
    <subcellularLocation>
        <location evidence="6">Cleavage furrow</location>
    </subcellularLocation>
    <subcellularLocation>
        <location evidence="3">Cytoplasm</location>
        <location evidence="3">Cytoskeleton</location>
    </subcellularLocation>
    <subcellularLocation>
        <location evidence="2">Midbody</location>
    </subcellularLocation>
</comment>
<dbReference type="GO" id="GO:0005546">
    <property type="term" value="F:phosphatidylinositol-4,5-bisphosphate binding"/>
    <property type="evidence" value="ECO:0007669"/>
    <property type="project" value="TreeGrafter"/>
</dbReference>
<evidence type="ECO:0000256" key="11">
    <source>
        <dbReference type="ARBA" id="ARBA00022553"/>
    </source>
</evidence>
<dbReference type="EMBL" id="VWPR01000003">
    <property type="protein sequence ID" value="NXE17490.1"/>
    <property type="molecule type" value="Genomic_DNA"/>
</dbReference>
<gene>
    <name evidence="28" type="primary">Svil</name>
    <name evidence="28" type="ORF">ARDKOR_R13614</name>
</gene>
<feature type="non-terminal residue" evidence="28">
    <location>
        <position position="2179"/>
    </location>
</feature>
<feature type="compositionally biased region" description="Basic and acidic residues" evidence="26">
    <location>
        <begin position="279"/>
        <end position="290"/>
    </location>
</feature>
<evidence type="ECO:0000256" key="5">
    <source>
        <dbReference type="ARBA" id="ARBA00004413"/>
    </source>
</evidence>